<dbReference type="Pfam" id="PF02311">
    <property type="entry name" value="AraC_binding"/>
    <property type="match status" value="1"/>
</dbReference>
<dbReference type="SUPFAM" id="SSF46689">
    <property type="entry name" value="Homeodomain-like"/>
    <property type="match status" value="2"/>
</dbReference>
<evidence type="ECO:0000313" key="6">
    <source>
        <dbReference type="Proteomes" id="UP001300012"/>
    </source>
</evidence>
<dbReference type="InterPro" id="IPR009057">
    <property type="entry name" value="Homeodomain-like_sf"/>
</dbReference>
<dbReference type="Proteomes" id="UP001300012">
    <property type="component" value="Unassembled WGS sequence"/>
</dbReference>
<keyword evidence="3" id="KW-0804">Transcription</keyword>
<dbReference type="InterPro" id="IPR014710">
    <property type="entry name" value="RmlC-like_jellyroll"/>
</dbReference>
<evidence type="ECO:0000256" key="3">
    <source>
        <dbReference type="ARBA" id="ARBA00023163"/>
    </source>
</evidence>
<dbReference type="PANTHER" id="PTHR43280">
    <property type="entry name" value="ARAC-FAMILY TRANSCRIPTIONAL REGULATOR"/>
    <property type="match status" value="1"/>
</dbReference>
<evidence type="ECO:0000259" key="4">
    <source>
        <dbReference type="PROSITE" id="PS01124"/>
    </source>
</evidence>
<protein>
    <submittedName>
        <fullName evidence="5">AraC family transcriptional regulator</fullName>
    </submittedName>
</protein>
<evidence type="ECO:0000256" key="2">
    <source>
        <dbReference type="ARBA" id="ARBA00023125"/>
    </source>
</evidence>
<keyword evidence="6" id="KW-1185">Reference proteome</keyword>
<organism evidence="5 6">
    <name type="scientific">Paenibacillus radicis</name>
    <name type="common">ex Xue et al. 2023</name>
    <dbReference type="NCBI Taxonomy" id="2972489"/>
    <lineage>
        <taxon>Bacteria</taxon>
        <taxon>Bacillati</taxon>
        <taxon>Bacillota</taxon>
        <taxon>Bacilli</taxon>
        <taxon>Bacillales</taxon>
        <taxon>Paenibacillaceae</taxon>
        <taxon>Paenibacillus</taxon>
    </lineage>
</organism>
<proteinExistence type="predicted"/>
<dbReference type="RefSeq" id="WP_258211678.1">
    <property type="nucleotide sequence ID" value="NZ_JANQBD010000001.1"/>
</dbReference>
<dbReference type="Gene3D" id="2.60.120.10">
    <property type="entry name" value="Jelly Rolls"/>
    <property type="match status" value="1"/>
</dbReference>
<dbReference type="SUPFAM" id="SSF51215">
    <property type="entry name" value="Regulatory protein AraC"/>
    <property type="match status" value="1"/>
</dbReference>
<dbReference type="InterPro" id="IPR037923">
    <property type="entry name" value="HTH-like"/>
</dbReference>
<feature type="domain" description="HTH araC/xylS-type" evidence="4">
    <location>
        <begin position="169"/>
        <end position="267"/>
    </location>
</feature>
<reference evidence="5 6" key="1">
    <citation type="submission" date="2022-08" db="EMBL/GenBank/DDBJ databases">
        <title>Paenibacillus endoradicis sp. nov., Paenibacillus radicibacter sp. nov and Paenibacillus pararadicis sp. nov., three cold-adapted plant growth-promoting bacteria isolated from root of Larix gmelinii in Great Khingan.</title>
        <authorList>
            <person name="Xue H."/>
        </authorList>
    </citation>
    <scope>NUCLEOTIDE SEQUENCE [LARGE SCALE GENOMIC DNA]</scope>
    <source>
        <strain evidence="5 6">N5-1-1-5</strain>
    </source>
</reference>
<evidence type="ECO:0000313" key="5">
    <source>
        <dbReference type="EMBL" id="MCR8630077.1"/>
    </source>
</evidence>
<comment type="caution">
    <text evidence="5">The sequence shown here is derived from an EMBL/GenBank/DDBJ whole genome shotgun (WGS) entry which is preliminary data.</text>
</comment>
<dbReference type="PROSITE" id="PS01124">
    <property type="entry name" value="HTH_ARAC_FAMILY_2"/>
    <property type="match status" value="1"/>
</dbReference>
<dbReference type="InterPro" id="IPR018060">
    <property type="entry name" value="HTH_AraC"/>
</dbReference>
<keyword evidence="2" id="KW-0238">DNA-binding</keyword>
<gene>
    <name evidence="5" type="ORF">NV381_02565</name>
</gene>
<dbReference type="InterPro" id="IPR003313">
    <property type="entry name" value="AraC-bd"/>
</dbReference>
<dbReference type="EMBL" id="JANQBD010000001">
    <property type="protein sequence ID" value="MCR8630077.1"/>
    <property type="molecule type" value="Genomic_DNA"/>
</dbReference>
<accession>A0ABT1YA66</accession>
<dbReference type="Gene3D" id="1.10.10.60">
    <property type="entry name" value="Homeodomain-like"/>
    <property type="match status" value="2"/>
</dbReference>
<keyword evidence="1" id="KW-0805">Transcription regulation</keyword>
<sequence>MGKHSVDIRWTSRYDYEQGGRLNLHEHDFFQIIYFIDGKGTFTLGEAEYVISPGVFIFINPMLKHGFIPYGNSQIKTLDLKFDISDKDILEMASGLQAYQTDESMVIKDLLEKIRFEGLNKRLFYGEMACLFLIQILYTLFRQNGEPPKQKNITQAVYKLKNEPIEAAQRLEHYIQEHYAEELSLGAISAQLCYSSNYLSQIFKMNYGCTFTNYLRRIRIERSKELISYSALSLKQIAESVGFKTIYHFSRVFKETEGINPGKWKLRELEGIRKDVHFN</sequence>
<evidence type="ECO:0000256" key="1">
    <source>
        <dbReference type="ARBA" id="ARBA00023015"/>
    </source>
</evidence>
<name>A0ABT1YA66_9BACL</name>
<dbReference type="InterPro" id="IPR018062">
    <property type="entry name" value="HTH_AraC-typ_CS"/>
</dbReference>
<dbReference type="SMART" id="SM00342">
    <property type="entry name" value="HTH_ARAC"/>
    <property type="match status" value="1"/>
</dbReference>
<dbReference type="PANTHER" id="PTHR43280:SF2">
    <property type="entry name" value="HTH-TYPE TRANSCRIPTIONAL REGULATOR EXSA"/>
    <property type="match status" value="1"/>
</dbReference>
<dbReference type="PROSITE" id="PS00041">
    <property type="entry name" value="HTH_ARAC_FAMILY_1"/>
    <property type="match status" value="1"/>
</dbReference>
<dbReference type="Pfam" id="PF12833">
    <property type="entry name" value="HTH_18"/>
    <property type="match status" value="1"/>
</dbReference>